<evidence type="ECO:0000313" key="17">
    <source>
        <dbReference type="Proteomes" id="UP000500882"/>
    </source>
</evidence>
<reference evidence="2 12" key="1">
    <citation type="submission" date="2015-09" db="EMBL/GenBank/DDBJ databases">
        <authorList>
            <consortium name="Pathogen Informatics"/>
        </authorList>
    </citation>
    <scope>NUCLEOTIDE SEQUENCE [LARGE SCALE GENOMIC DNA]</scope>
    <source>
        <strain evidence="2 12">2789STDY5834899</strain>
    </source>
</reference>
<evidence type="ECO:0000313" key="12">
    <source>
        <dbReference type="Proteomes" id="UP000095576"/>
    </source>
</evidence>
<dbReference type="PATRIC" id="fig|818.23.peg.1109"/>
<reference evidence="9 18" key="6">
    <citation type="submission" date="2021-06" db="EMBL/GenBank/DDBJ databases">
        <title>Interrogation of the integrated mobile genetic elements in gut-associated Bacteroides with a consensus prediction approach.</title>
        <authorList>
            <person name="Campbell D.E."/>
            <person name="Leigh J.R."/>
            <person name="Kim T."/>
            <person name="England W."/>
            <person name="Whitaker R.J."/>
            <person name="Degnan P.H."/>
        </authorList>
    </citation>
    <scope>NUCLEOTIDE SEQUENCE</scope>
    <source>
        <strain evidence="11">VPI-3443</strain>
        <strain evidence="10">VPI-BTDOT2</strain>
        <strain evidence="9 18">WAL8669</strain>
    </source>
</reference>
<dbReference type="Proteomes" id="UP001200544">
    <property type="component" value="Unassembled WGS sequence"/>
</dbReference>
<dbReference type="EMBL" id="JAHYQA010000002">
    <property type="protein sequence ID" value="MCE9236237.1"/>
    <property type="molecule type" value="Genomic_DNA"/>
</dbReference>
<dbReference type="InterPro" id="IPR009057">
    <property type="entry name" value="Homeodomain-like_sf"/>
</dbReference>
<name>A0A0P0FKE9_BACT4</name>
<dbReference type="Gene3D" id="1.10.357.10">
    <property type="entry name" value="Tetracycline Repressor, domain 2"/>
    <property type="match status" value="1"/>
</dbReference>
<dbReference type="AlphaFoldDB" id="A0A0P0FKE9"/>
<reference evidence="5" key="5">
    <citation type="submission" date="2021-02" db="EMBL/GenBank/DDBJ databases">
        <title>Infant gut strain persistence is associated with maternal origin, phylogeny, and functional potential including surface adhesion and iron acquisition.</title>
        <authorList>
            <person name="Lou Y.C."/>
        </authorList>
    </citation>
    <scope>NUCLEOTIDE SEQUENCE</scope>
    <source>
        <strain evidence="5">L3_082_243G1_dasL3_082_243G1_maxbin2.maxbin.015s ta_sub</strain>
    </source>
</reference>
<reference evidence="15 16" key="3">
    <citation type="journal article" date="2019" name="Nat. Med.">
        <title>A library of human gut bacterial isolates paired with longitudinal multiomics data enables mechanistic microbiome research.</title>
        <authorList>
            <person name="Poyet M."/>
            <person name="Groussin M."/>
            <person name="Gibbons S.M."/>
            <person name="Avila-Pacheco J."/>
            <person name="Jiang X."/>
            <person name="Kearney S.M."/>
            <person name="Perrotta A.R."/>
            <person name="Berdy B."/>
            <person name="Zhao S."/>
            <person name="Lieberman T.D."/>
            <person name="Swanson P.K."/>
            <person name="Smith M."/>
            <person name="Roesemann S."/>
            <person name="Alexander J.E."/>
            <person name="Rich S.A."/>
            <person name="Livny J."/>
            <person name="Vlamakis H."/>
            <person name="Clish C."/>
            <person name="Bullock K."/>
            <person name="Deik A."/>
            <person name="Scott J."/>
            <person name="Pierce K.A."/>
            <person name="Xavier R.J."/>
            <person name="Alm E.J."/>
        </authorList>
    </citation>
    <scope>NUCLEOTIDE SEQUENCE [LARGE SCALE GENOMIC DNA]</scope>
    <source>
        <strain evidence="4 16">BIOML-A156</strain>
        <strain evidence="3 15">BIOML-A188</strain>
    </source>
</reference>
<evidence type="ECO:0000313" key="16">
    <source>
        <dbReference type="Proteomes" id="UP000488521"/>
    </source>
</evidence>
<dbReference type="EMBL" id="QSJP01000014">
    <property type="protein sequence ID" value="RHD86630.1"/>
    <property type="molecule type" value="Genomic_DNA"/>
</dbReference>
<evidence type="ECO:0000313" key="8">
    <source>
        <dbReference type="EMBL" id="RHL63818.1"/>
    </source>
</evidence>
<dbReference type="Proteomes" id="UP001162960">
    <property type="component" value="Chromosome"/>
</dbReference>
<protein>
    <submittedName>
        <fullName evidence="1 8">Transcriptional regulator</fullName>
    </submittedName>
</protein>
<evidence type="ECO:0000313" key="4">
    <source>
        <dbReference type="EMBL" id="KAB4476611.1"/>
    </source>
</evidence>
<dbReference type="RefSeq" id="WP_008761146.1">
    <property type="nucleotide sequence ID" value="NZ_AP022660.1"/>
</dbReference>
<dbReference type="EMBL" id="JAGZEE010000037">
    <property type="protein sequence ID" value="MBS5412772.1"/>
    <property type="molecule type" value="Genomic_DNA"/>
</dbReference>
<dbReference type="Proteomes" id="UP001156218">
    <property type="component" value="Chromosome"/>
</dbReference>
<reference evidence="1 17" key="4">
    <citation type="submission" date="2020-02" db="EMBL/GenBank/DDBJ databases">
        <title>Whole-genome sequencing and comparative analysis of the genomes of Bacteroides thetaiotaomicron and Escherichia coli isolated from a healthy resident in Vietnam.</title>
        <authorList>
            <person name="Mohsin M."/>
            <person name="Tanaka K."/>
            <person name="Kawahara R."/>
            <person name="Kondo S."/>
            <person name="Noguchi H."/>
            <person name="Motooka D."/>
            <person name="Nakamura S."/>
            <person name="Khong D.T."/>
            <person name="Nguyen T.N."/>
            <person name="Tran H.T."/>
            <person name="Yamamoto Y."/>
        </authorList>
    </citation>
    <scope>NUCLEOTIDE SEQUENCE [LARGE SCALE GENOMIC DNA]</scope>
    <source>
        <strain evidence="1 17">F9-2</strain>
    </source>
</reference>
<evidence type="ECO:0000313" key="10">
    <source>
        <dbReference type="EMBL" id="UYU71220.1"/>
    </source>
</evidence>
<evidence type="ECO:0000313" key="9">
    <source>
        <dbReference type="EMBL" id="UYU67567.1"/>
    </source>
</evidence>
<dbReference type="Proteomes" id="UP000440614">
    <property type="component" value="Unassembled WGS sequence"/>
</dbReference>
<dbReference type="EMBL" id="CZAP01000002">
    <property type="protein sequence ID" value="CUO98284.1"/>
    <property type="molecule type" value="Genomic_DNA"/>
</dbReference>
<evidence type="ECO:0000313" key="14">
    <source>
        <dbReference type="Proteomes" id="UP000284785"/>
    </source>
</evidence>
<sequence>MEQSKNKRARRTRAELEADVFDAIRQLASEKGLAQITFTDIMQRADIQMSVLLNNYKNIERLLDKYAYISDYWLHDLFDEEHPTDKANEDIMKSTLKALANYLYDNTDMQHLLVWELEADNSTTRRMARSREKHYKVAIEEYKNLFEGTGIPIDIIAGLLTAGTYYLILHRKRSTFFSVDYQRKENRERLYSTLEYLSGLVFSALKEHNQTIEIARNFKQKGIADDVIAECTGLSVDVVKGL</sequence>
<dbReference type="KEGG" id="btho:Btheta7330_01085"/>
<evidence type="ECO:0000313" key="11">
    <source>
        <dbReference type="EMBL" id="UYU90655.1"/>
    </source>
</evidence>
<dbReference type="EMBL" id="CP083685">
    <property type="protein sequence ID" value="UYU90655.1"/>
    <property type="molecule type" value="Genomic_DNA"/>
</dbReference>
<evidence type="ECO:0000313" key="18">
    <source>
        <dbReference type="Proteomes" id="UP001156218"/>
    </source>
</evidence>
<dbReference type="Proteomes" id="UP000095576">
    <property type="component" value="Unassembled WGS sequence"/>
</dbReference>
<dbReference type="SUPFAM" id="SSF46689">
    <property type="entry name" value="Homeodomain-like"/>
    <property type="match status" value="1"/>
</dbReference>
<proteinExistence type="predicted"/>
<reference evidence="6" key="7">
    <citation type="submission" date="2021-07" db="EMBL/GenBank/DDBJ databases">
        <title>Comparative genomics of Bacteroides fragilis group isolates reveals species-dependent resistance mechanisms and validates clinical tools for resistance prediction.</title>
        <authorList>
            <person name="Wallace M.J."/>
            <person name="Jean S."/>
            <person name="Wallace M.A."/>
            <person name="Carey-Ann B.D."/>
            <person name="Dantas G."/>
        </authorList>
    </citation>
    <scope>NUCLEOTIDE SEQUENCE</scope>
    <source>
        <strain evidence="6">BJH_160</strain>
    </source>
</reference>
<evidence type="ECO:0000313" key="13">
    <source>
        <dbReference type="Proteomes" id="UP000283616"/>
    </source>
</evidence>
<organism evidence="8 13">
    <name type="scientific">Bacteroides thetaiotaomicron</name>
    <dbReference type="NCBI Taxonomy" id="818"/>
    <lineage>
        <taxon>Bacteria</taxon>
        <taxon>Pseudomonadati</taxon>
        <taxon>Bacteroidota</taxon>
        <taxon>Bacteroidia</taxon>
        <taxon>Bacteroidales</taxon>
        <taxon>Bacteroidaceae</taxon>
        <taxon>Bacteroides</taxon>
    </lineage>
</organism>
<dbReference type="EMBL" id="WCSY01000008">
    <property type="protein sequence ID" value="KAB4313885.1"/>
    <property type="molecule type" value="Genomic_DNA"/>
</dbReference>
<dbReference type="Proteomes" id="UP001156216">
    <property type="component" value="Chromosome"/>
</dbReference>
<dbReference type="EMBL" id="QROV01000002">
    <property type="protein sequence ID" value="RHL63818.1"/>
    <property type="molecule type" value="Genomic_DNA"/>
</dbReference>
<dbReference type="Proteomes" id="UP000500882">
    <property type="component" value="Chromosome"/>
</dbReference>
<dbReference type="Proteomes" id="UP000284785">
    <property type="component" value="Unassembled WGS sequence"/>
</dbReference>
<dbReference type="Proteomes" id="UP000488521">
    <property type="component" value="Unassembled WGS sequence"/>
</dbReference>
<dbReference type="EMBL" id="CP083680">
    <property type="protein sequence ID" value="UYU67567.1"/>
    <property type="molecule type" value="Genomic_DNA"/>
</dbReference>
<reference evidence="13 14" key="2">
    <citation type="submission" date="2018-08" db="EMBL/GenBank/DDBJ databases">
        <title>A genome reference for cultivated species of the human gut microbiota.</title>
        <authorList>
            <person name="Zou Y."/>
            <person name="Xue W."/>
            <person name="Luo G."/>
        </authorList>
    </citation>
    <scope>NUCLEOTIDE SEQUENCE [LARGE SCALE GENOMIC DNA]</scope>
    <source>
        <strain evidence="8 13">AF37-12</strain>
        <strain evidence="7 14">AM30-26</strain>
    </source>
</reference>
<dbReference type="EMBL" id="WCRS01000003">
    <property type="protein sequence ID" value="KAB4476611.1"/>
    <property type="molecule type" value="Genomic_DNA"/>
</dbReference>
<evidence type="ECO:0000313" key="15">
    <source>
        <dbReference type="Proteomes" id="UP000440614"/>
    </source>
</evidence>
<dbReference type="Proteomes" id="UP000782901">
    <property type="component" value="Unassembled WGS sequence"/>
</dbReference>
<dbReference type="EMBL" id="CP083681">
    <property type="protein sequence ID" value="UYU71220.1"/>
    <property type="molecule type" value="Genomic_DNA"/>
</dbReference>
<evidence type="ECO:0000313" key="1">
    <source>
        <dbReference type="EMBL" id="BCA51337.1"/>
    </source>
</evidence>
<dbReference type="EMBL" id="AP022660">
    <property type="protein sequence ID" value="BCA51337.1"/>
    <property type="molecule type" value="Genomic_DNA"/>
</dbReference>
<evidence type="ECO:0000313" key="2">
    <source>
        <dbReference type="EMBL" id="CUO98284.1"/>
    </source>
</evidence>
<evidence type="ECO:0000313" key="3">
    <source>
        <dbReference type="EMBL" id="KAB4313885.1"/>
    </source>
</evidence>
<dbReference type="Proteomes" id="UP000283616">
    <property type="component" value="Unassembled WGS sequence"/>
</dbReference>
<evidence type="ECO:0000313" key="6">
    <source>
        <dbReference type="EMBL" id="MCE9236237.1"/>
    </source>
</evidence>
<accession>A0A0P0FKE9</accession>
<evidence type="ECO:0000313" key="5">
    <source>
        <dbReference type="EMBL" id="MBS5412772.1"/>
    </source>
</evidence>
<gene>
    <name evidence="1" type="ORF">BatF92_32790</name>
    <name evidence="8" type="ORF">DW011_01355</name>
    <name evidence="7" type="ORF">DW780_16420</name>
    <name evidence="2" type="ORF">ERS852511_00743</name>
    <name evidence="4" type="ORF">GAN59_05355</name>
    <name evidence="3" type="ORF">GAO51_09845</name>
    <name evidence="6" type="ORF">K0H07_03575</name>
    <name evidence="5" type="ORF">KHY35_19030</name>
    <name evidence="10" type="ORF">KQP59_23650</name>
    <name evidence="9" type="ORF">KQP68_04605</name>
    <name evidence="11" type="ORF">KQP74_22485</name>
</gene>
<evidence type="ECO:0000313" key="7">
    <source>
        <dbReference type="EMBL" id="RHD86630.1"/>
    </source>
</evidence>